<reference evidence="1" key="1">
    <citation type="journal article" date="2014" name="Int. J. Syst. Evol. Microbiol.">
        <title>Complete genome sequence of Corynebacterium casei LMG S-19264T (=DSM 44701T), isolated from a smear-ripened cheese.</title>
        <authorList>
            <consortium name="US DOE Joint Genome Institute (JGI-PGF)"/>
            <person name="Walter F."/>
            <person name="Albersmeier A."/>
            <person name="Kalinowski J."/>
            <person name="Ruckert C."/>
        </authorList>
    </citation>
    <scope>NUCLEOTIDE SEQUENCE</scope>
    <source>
        <strain evidence="1">KCTC 12343</strain>
    </source>
</reference>
<evidence type="ECO:0000313" key="2">
    <source>
        <dbReference type="EMBL" id="QBI02286.1"/>
    </source>
</evidence>
<sequence length="390" mass="43891">MDNLFSLHADRDTADFWHDVCLVSTAVLDVIQRDPGPACTQFLPDVWKKLTLLKANPAALVQRMLACTARLTAMELTGEDSKAPSDQLVAWLLETRRCCDHERQQRGLAKLDYPDDCLAARSNEMLMEGLTAAWLALYFLGLPFVHPWERVRRLSDDSGGFPSGACVTKFIGDLYRRSRLEMAEHGMSAAEREQAQVLVLSYAPSLLLPDLLERDERNLSPQSAHVLGRCYAMFQLRLYASSGYPFTYFVSEQALLRHWQHAHGGYPPDLDKVLGRMAQWLATSLPAPARHQSVLLFKPALPLGMPTCVLSSQVGIYVLDTTQHPLPFAGNHIRKSLLLSYREKLTDLKNNHASSGHLGERSCVELLGLDEPHFRDVVRGHLSDPYHRRL</sequence>
<keyword evidence="3" id="KW-1185">Reference proteome</keyword>
<dbReference type="Proteomes" id="UP000628442">
    <property type="component" value="Unassembled WGS sequence"/>
</dbReference>
<protein>
    <submittedName>
        <fullName evidence="1">Uncharacterized protein</fullName>
    </submittedName>
</protein>
<proteinExistence type="predicted"/>
<reference evidence="2 3" key="2">
    <citation type="submission" date="2019-02" db="EMBL/GenBank/DDBJ databases">
        <title>Draft Genome Sequences of Six Type Strains of the Genus Massilia.</title>
        <authorList>
            <person name="Miess H."/>
            <person name="Frediansyhah A."/>
            <person name="Gross H."/>
        </authorList>
    </citation>
    <scope>NUCLEOTIDE SEQUENCE [LARGE SCALE GENOMIC DNA]</scope>
    <source>
        <strain evidence="2 3">DSM 17472</strain>
    </source>
</reference>
<organism evidence="1 4">
    <name type="scientific">Pseudoduganella albidiflava</name>
    <dbReference type="NCBI Taxonomy" id="321983"/>
    <lineage>
        <taxon>Bacteria</taxon>
        <taxon>Pseudomonadati</taxon>
        <taxon>Pseudomonadota</taxon>
        <taxon>Betaproteobacteria</taxon>
        <taxon>Burkholderiales</taxon>
        <taxon>Oxalobacteraceae</taxon>
        <taxon>Telluria group</taxon>
        <taxon>Pseudoduganella</taxon>
    </lineage>
</organism>
<evidence type="ECO:0000313" key="4">
    <source>
        <dbReference type="Proteomes" id="UP000628442"/>
    </source>
</evidence>
<dbReference type="Proteomes" id="UP000292307">
    <property type="component" value="Chromosome"/>
</dbReference>
<dbReference type="AlphaFoldDB" id="A0A411WZY2"/>
<reference evidence="1" key="3">
    <citation type="submission" date="2022-12" db="EMBL/GenBank/DDBJ databases">
        <authorList>
            <person name="Sun Q."/>
            <person name="Kim S."/>
        </authorList>
    </citation>
    <scope>NUCLEOTIDE SEQUENCE</scope>
    <source>
        <strain evidence="1">KCTC 12343</strain>
    </source>
</reference>
<dbReference type="RefSeq" id="WP_131146401.1">
    <property type="nucleotide sequence ID" value="NZ_BMWV01000022.1"/>
</dbReference>
<dbReference type="EMBL" id="CP036401">
    <property type="protein sequence ID" value="QBI02286.1"/>
    <property type="molecule type" value="Genomic_DNA"/>
</dbReference>
<evidence type="ECO:0000313" key="1">
    <source>
        <dbReference type="EMBL" id="GGY67283.1"/>
    </source>
</evidence>
<name>A0A411WZY2_9BURK</name>
<dbReference type="EMBL" id="BMWV01000022">
    <property type="protein sequence ID" value="GGY67283.1"/>
    <property type="molecule type" value="Genomic_DNA"/>
</dbReference>
<dbReference type="OrthoDB" id="9839496at2"/>
<gene>
    <name evidence="2" type="ORF">EYF70_16640</name>
    <name evidence="1" type="ORF">GCM10007387_56900</name>
</gene>
<evidence type="ECO:0000313" key="3">
    <source>
        <dbReference type="Proteomes" id="UP000292307"/>
    </source>
</evidence>
<accession>A0A411WZY2</accession>